<dbReference type="Proteomes" id="UP001652662">
    <property type="component" value="Chromosome 6"/>
</dbReference>
<sequence>MKREGSVTFDETWLWTLVDLAQKNLYRDVMLETYKNLTTVGYQLFKPNLISWLEQEEELRTVKKGILQGKKPQWM</sequence>
<dbReference type="InterPro" id="IPR050169">
    <property type="entry name" value="Krueppel_C2H2_ZnF"/>
</dbReference>
<dbReference type="Pfam" id="PF01352">
    <property type="entry name" value="KRAB"/>
    <property type="match status" value="1"/>
</dbReference>
<dbReference type="GeneID" id="103566522"/>
<evidence type="ECO:0000313" key="3">
    <source>
        <dbReference type="RefSeq" id="XP_008541175.1"/>
    </source>
</evidence>
<dbReference type="PANTHER" id="PTHR23232:SF157">
    <property type="entry name" value="ZINC FINGER PROTEIN 525"/>
    <property type="match status" value="1"/>
</dbReference>
<dbReference type="PANTHER" id="PTHR23232">
    <property type="entry name" value="KRAB DOMAIN C2H2 ZINC FINGER"/>
    <property type="match status" value="1"/>
</dbReference>
<dbReference type="InterPro" id="IPR036051">
    <property type="entry name" value="KRAB_dom_sf"/>
</dbReference>
<dbReference type="RefSeq" id="XP_008541175.1">
    <property type="nucleotide sequence ID" value="XM_008542953.2"/>
</dbReference>
<accession>A0ABM2FJZ8</accession>
<evidence type="ECO:0000259" key="1">
    <source>
        <dbReference type="PROSITE" id="PS50805"/>
    </source>
</evidence>
<proteinExistence type="predicted"/>
<reference evidence="3" key="1">
    <citation type="submission" date="2025-08" db="UniProtKB">
        <authorList>
            <consortium name="RefSeq"/>
        </authorList>
    </citation>
    <scope>IDENTIFICATION</scope>
    <source>
        <tissue evidence="3">Blood</tissue>
    </source>
</reference>
<dbReference type="SMART" id="SM00349">
    <property type="entry name" value="KRAB"/>
    <property type="match status" value="1"/>
</dbReference>
<organism evidence="2 3">
    <name type="scientific">Equus przewalskii</name>
    <name type="common">Przewalski's horse</name>
    <name type="synonym">Equus caballus przewalskii</name>
    <dbReference type="NCBI Taxonomy" id="9798"/>
    <lineage>
        <taxon>Eukaryota</taxon>
        <taxon>Metazoa</taxon>
        <taxon>Chordata</taxon>
        <taxon>Craniata</taxon>
        <taxon>Vertebrata</taxon>
        <taxon>Euteleostomi</taxon>
        <taxon>Mammalia</taxon>
        <taxon>Eutheria</taxon>
        <taxon>Laurasiatheria</taxon>
        <taxon>Perissodactyla</taxon>
        <taxon>Equidae</taxon>
        <taxon>Equus</taxon>
    </lineage>
</organism>
<evidence type="ECO:0000313" key="2">
    <source>
        <dbReference type="Proteomes" id="UP001652662"/>
    </source>
</evidence>
<name>A0ABM2FJZ8_EQUPR</name>
<dbReference type="PROSITE" id="PS50805">
    <property type="entry name" value="KRAB"/>
    <property type="match status" value="1"/>
</dbReference>
<gene>
    <name evidence="3" type="primary">LOC103566522</name>
</gene>
<dbReference type="Gene3D" id="6.10.140.140">
    <property type="match status" value="1"/>
</dbReference>
<dbReference type="SUPFAM" id="SSF109640">
    <property type="entry name" value="KRAB domain (Kruppel-associated box)"/>
    <property type="match status" value="1"/>
</dbReference>
<protein>
    <submittedName>
        <fullName evidence="3">Zinc finger protein 426-like</fullName>
    </submittedName>
</protein>
<dbReference type="InterPro" id="IPR001909">
    <property type="entry name" value="KRAB"/>
</dbReference>
<keyword evidence="2" id="KW-1185">Reference proteome</keyword>
<feature type="domain" description="KRAB" evidence="1">
    <location>
        <begin position="7"/>
        <end position="72"/>
    </location>
</feature>